<dbReference type="InterPro" id="IPR001387">
    <property type="entry name" value="Cro/C1-type_HTH"/>
</dbReference>
<dbReference type="Gene3D" id="1.10.260.40">
    <property type="entry name" value="lambda repressor-like DNA-binding domains"/>
    <property type="match status" value="1"/>
</dbReference>
<protein>
    <submittedName>
        <fullName evidence="2">Helix-turn-helix transcriptional regulator</fullName>
    </submittedName>
</protein>
<gene>
    <name evidence="2" type="ORF">G6034_18375</name>
</gene>
<evidence type="ECO:0000259" key="1">
    <source>
        <dbReference type="PROSITE" id="PS50943"/>
    </source>
</evidence>
<dbReference type="InterPro" id="IPR010982">
    <property type="entry name" value="Lambda_DNA-bd_dom_sf"/>
</dbReference>
<feature type="domain" description="HTH cro/C1-type" evidence="1">
    <location>
        <begin position="35"/>
        <end position="92"/>
    </location>
</feature>
<dbReference type="CDD" id="cd00093">
    <property type="entry name" value="HTH_XRE"/>
    <property type="match status" value="1"/>
</dbReference>
<reference evidence="2 3" key="1">
    <citation type="submission" date="2020-02" db="EMBL/GenBank/DDBJ databases">
        <title>Genome sequence of strain AETb3-4.</title>
        <authorList>
            <person name="Gao J."/>
            <person name="Zhang X."/>
        </authorList>
    </citation>
    <scope>NUCLEOTIDE SEQUENCE [LARGE SCALE GENOMIC DNA]</scope>
    <source>
        <strain evidence="2 3">AETb3-4</strain>
    </source>
</reference>
<evidence type="ECO:0000313" key="2">
    <source>
        <dbReference type="EMBL" id="NVM96837.1"/>
    </source>
</evidence>
<dbReference type="SUPFAM" id="SSF47413">
    <property type="entry name" value="lambda repressor-like DNA-binding domains"/>
    <property type="match status" value="1"/>
</dbReference>
<sequence length="101" mass="11291">MAKTLKDFVAENPVDRGRVEAHKARMLAEIRAYRLRELREQAGLTQAQLAERIGVGQRQVSKIEHGDLDSAKVGTIRNYLEAVGGELSLEYVIGDQRMQVA</sequence>
<comment type="caution">
    <text evidence="2">The sequence shown here is derived from an EMBL/GenBank/DDBJ whole genome shotgun (WGS) entry which is preliminary data.</text>
</comment>
<dbReference type="Proteomes" id="UP000543556">
    <property type="component" value="Unassembled WGS sequence"/>
</dbReference>
<dbReference type="PROSITE" id="PS50943">
    <property type="entry name" value="HTH_CROC1"/>
    <property type="match status" value="1"/>
</dbReference>
<dbReference type="AlphaFoldDB" id="A0A7Y7IK76"/>
<organism evidence="2 3">
    <name type="scientific">Arthrobacter wenxiniae</name>
    <dbReference type="NCBI Taxonomy" id="2713570"/>
    <lineage>
        <taxon>Bacteria</taxon>
        <taxon>Bacillati</taxon>
        <taxon>Actinomycetota</taxon>
        <taxon>Actinomycetes</taxon>
        <taxon>Micrococcales</taxon>
        <taxon>Micrococcaceae</taxon>
        <taxon>Arthrobacter</taxon>
    </lineage>
</organism>
<dbReference type="SMART" id="SM00530">
    <property type="entry name" value="HTH_XRE"/>
    <property type="match status" value="1"/>
</dbReference>
<proteinExistence type="predicted"/>
<evidence type="ECO:0000313" key="3">
    <source>
        <dbReference type="Proteomes" id="UP000543556"/>
    </source>
</evidence>
<dbReference type="Pfam" id="PF01381">
    <property type="entry name" value="HTH_3"/>
    <property type="match status" value="1"/>
</dbReference>
<keyword evidence="3" id="KW-1185">Reference proteome</keyword>
<dbReference type="RefSeq" id="WP_176636564.1">
    <property type="nucleotide sequence ID" value="NZ_JAAMFM010000042.1"/>
</dbReference>
<dbReference type="GO" id="GO:0003677">
    <property type="term" value="F:DNA binding"/>
    <property type="evidence" value="ECO:0007669"/>
    <property type="project" value="InterPro"/>
</dbReference>
<dbReference type="EMBL" id="JAAMFM010000042">
    <property type="protein sequence ID" value="NVM96837.1"/>
    <property type="molecule type" value="Genomic_DNA"/>
</dbReference>
<accession>A0A7Y7IK76</accession>
<name>A0A7Y7IK76_9MICC</name>